<dbReference type="SUPFAM" id="SSF51412">
    <property type="entry name" value="Inosine monophosphate dehydrogenase (IMPDH)"/>
    <property type="match status" value="1"/>
</dbReference>
<dbReference type="Proteomes" id="UP000799438">
    <property type="component" value="Unassembled WGS sequence"/>
</dbReference>
<dbReference type="OrthoDB" id="2349068at2759"/>
<dbReference type="PANTHER" id="PTHR32332:SF34">
    <property type="entry name" value="2-NITROPROPANE DIOXYGENASE FAMILY, PUTATIVE-RELATED"/>
    <property type="match status" value="1"/>
</dbReference>
<proteinExistence type="predicted"/>
<accession>A0A6A6B0E7</accession>
<keyword evidence="2" id="KW-1185">Reference proteome</keyword>
<evidence type="ECO:0000313" key="1">
    <source>
        <dbReference type="EMBL" id="KAF2137028.1"/>
    </source>
</evidence>
<dbReference type="GeneID" id="54296902"/>
<dbReference type="PANTHER" id="PTHR32332">
    <property type="entry name" value="2-NITROPROPANE DIOXYGENASE"/>
    <property type="match status" value="1"/>
</dbReference>
<name>A0A6A6B0E7_9PEZI</name>
<dbReference type="InterPro" id="IPR013785">
    <property type="entry name" value="Aldolase_TIM"/>
</dbReference>
<organism evidence="1 2">
    <name type="scientific">Aplosporella prunicola CBS 121167</name>
    <dbReference type="NCBI Taxonomy" id="1176127"/>
    <lineage>
        <taxon>Eukaryota</taxon>
        <taxon>Fungi</taxon>
        <taxon>Dikarya</taxon>
        <taxon>Ascomycota</taxon>
        <taxon>Pezizomycotina</taxon>
        <taxon>Dothideomycetes</taxon>
        <taxon>Dothideomycetes incertae sedis</taxon>
        <taxon>Botryosphaeriales</taxon>
        <taxon>Aplosporellaceae</taxon>
        <taxon>Aplosporella</taxon>
    </lineage>
</organism>
<dbReference type="AlphaFoldDB" id="A0A6A6B0E7"/>
<reference evidence="1" key="1">
    <citation type="journal article" date="2020" name="Stud. Mycol.">
        <title>101 Dothideomycetes genomes: a test case for predicting lifestyles and emergence of pathogens.</title>
        <authorList>
            <person name="Haridas S."/>
            <person name="Albert R."/>
            <person name="Binder M."/>
            <person name="Bloem J."/>
            <person name="Labutti K."/>
            <person name="Salamov A."/>
            <person name="Andreopoulos B."/>
            <person name="Baker S."/>
            <person name="Barry K."/>
            <person name="Bills G."/>
            <person name="Bluhm B."/>
            <person name="Cannon C."/>
            <person name="Castanera R."/>
            <person name="Culley D."/>
            <person name="Daum C."/>
            <person name="Ezra D."/>
            <person name="Gonzalez J."/>
            <person name="Henrissat B."/>
            <person name="Kuo A."/>
            <person name="Liang C."/>
            <person name="Lipzen A."/>
            <person name="Lutzoni F."/>
            <person name="Magnuson J."/>
            <person name="Mondo S."/>
            <person name="Nolan M."/>
            <person name="Ohm R."/>
            <person name="Pangilinan J."/>
            <person name="Park H.-J."/>
            <person name="Ramirez L."/>
            <person name="Alfaro M."/>
            <person name="Sun H."/>
            <person name="Tritt A."/>
            <person name="Yoshinaga Y."/>
            <person name="Zwiers L.-H."/>
            <person name="Turgeon B."/>
            <person name="Goodwin S."/>
            <person name="Spatafora J."/>
            <person name="Crous P."/>
            <person name="Grigoriev I."/>
        </authorList>
    </citation>
    <scope>NUCLEOTIDE SEQUENCE</scope>
    <source>
        <strain evidence="1">CBS 121167</strain>
    </source>
</reference>
<gene>
    <name evidence="1" type="ORF">K452DRAFT_279202</name>
</gene>
<dbReference type="Gene3D" id="3.20.20.70">
    <property type="entry name" value="Aldolase class I"/>
    <property type="match status" value="1"/>
</dbReference>
<dbReference type="EMBL" id="ML995508">
    <property type="protein sequence ID" value="KAF2137028.1"/>
    <property type="molecule type" value="Genomic_DNA"/>
</dbReference>
<protein>
    <submittedName>
        <fullName evidence="1">Uncharacterized protein</fullName>
    </submittedName>
</protein>
<dbReference type="RefSeq" id="XP_033392746.1">
    <property type="nucleotide sequence ID" value="XM_033539406.1"/>
</dbReference>
<sequence>MASTNLQAHYPWTTTTPYTQTKPLLVSAPMHTLASPALALAVSAAAGIGFIGPATSPAACVARLEDAEARLATDAAYADIRPDARAQYKLPLGMGFLLWDTDLGSAEQAVTRFRPAAAWLFAPRGEAEGADPIAELRRWSRALRAAAPGIRVWVQVGTVREATALASATVPAEERPDVLVLQGTEAGGHGRAVDGAPLSVLLPEAGDAVRASGTGVAVAAAGGVADGRGVLAALALGAQAVVMGTAFLASREADVPEGYRAAVLTAREGGTGTVRTLLYNHLRGVYGWPAAYSPRVLVNRSWVEAEREGVEFEEVKRRHDELRAKGGADSEEAWGREGRLGVYAGMGVGLVGEVRGAGEIVVAVREEARTLARGLVEELA</sequence>
<evidence type="ECO:0000313" key="2">
    <source>
        <dbReference type="Proteomes" id="UP000799438"/>
    </source>
</evidence>
<dbReference type="Pfam" id="PF03060">
    <property type="entry name" value="NMO"/>
    <property type="match status" value="1"/>
</dbReference>